<accession>A0A0A9BR20</accession>
<name>A0A0A9BR20_ARUDO</name>
<proteinExistence type="predicted"/>
<sequence length="38" mass="4320">MVVSGVAFDELMHGNWTRVVQAKSFCHMDKVTRIIAEI</sequence>
<reference evidence="1" key="2">
    <citation type="journal article" date="2015" name="Data Brief">
        <title>Shoot transcriptome of the giant reed, Arundo donax.</title>
        <authorList>
            <person name="Barrero R.A."/>
            <person name="Guerrero F.D."/>
            <person name="Moolhuijzen P."/>
            <person name="Goolsby J.A."/>
            <person name="Tidwell J."/>
            <person name="Bellgard S.E."/>
            <person name="Bellgard M.I."/>
        </authorList>
    </citation>
    <scope>NUCLEOTIDE SEQUENCE</scope>
    <source>
        <tissue evidence="1">Shoot tissue taken approximately 20 cm above the soil surface</tissue>
    </source>
</reference>
<organism evidence="1">
    <name type="scientific">Arundo donax</name>
    <name type="common">Giant reed</name>
    <name type="synonym">Donax arundinaceus</name>
    <dbReference type="NCBI Taxonomy" id="35708"/>
    <lineage>
        <taxon>Eukaryota</taxon>
        <taxon>Viridiplantae</taxon>
        <taxon>Streptophyta</taxon>
        <taxon>Embryophyta</taxon>
        <taxon>Tracheophyta</taxon>
        <taxon>Spermatophyta</taxon>
        <taxon>Magnoliopsida</taxon>
        <taxon>Liliopsida</taxon>
        <taxon>Poales</taxon>
        <taxon>Poaceae</taxon>
        <taxon>PACMAD clade</taxon>
        <taxon>Arundinoideae</taxon>
        <taxon>Arundineae</taxon>
        <taxon>Arundo</taxon>
    </lineage>
</organism>
<evidence type="ECO:0000313" key="1">
    <source>
        <dbReference type="EMBL" id="JAD66439.1"/>
    </source>
</evidence>
<reference evidence="1" key="1">
    <citation type="submission" date="2014-09" db="EMBL/GenBank/DDBJ databases">
        <authorList>
            <person name="Magalhaes I.L.F."/>
            <person name="Oliveira U."/>
            <person name="Santos F.R."/>
            <person name="Vidigal T.H.D.A."/>
            <person name="Brescovit A.D."/>
            <person name="Santos A.J."/>
        </authorList>
    </citation>
    <scope>NUCLEOTIDE SEQUENCE</scope>
    <source>
        <tissue evidence="1">Shoot tissue taken approximately 20 cm above the soil surface</tissue>
    </source>
</reference>
<dbReference type="EMBL" id="GBRH01231456">
    <property type="protein sequence ID" value="JAD66439.1"/>
    <property type="molecule type" value="Transcribed_RNA"/>
</dbReference>
<protein>
    <submittedName>
        <fullName evidence="1">Uncharacterized protein</fullName>
    </submittedName>
</protein>
<dbReference type="AlphaFoldDB" id="A0A0A9BR20"/>